<dbReference type="SUPFAM" id="SSF143120">
    <property type="entry name" value="YefM-like"/>
    <property type="match status" value="1"/>
</dbReference>
<dbReference type="Proteomes" id="UP001589532">
    <property type="component" value="Unassembled WGS sequence"/>
</dbReference>
<evidence type="ECO:0000256" key="1">
    <source>
        <dbReference type="ARBA" id="ARBA00009981"/>
    </source>
</evidence>
<comment type="similarity">
    <text evidence="1">Belongs to the phD/YefM antitoxin family.</text>
</comment>
<dbReference type="InterPro" id="IPR036165">
    <property type="entry name" value="YefM-like_sf"/>
</dbReference>
<evidence type="ECO:0000313" key="3">
    <source>
        <dbReference type="Proteomes" id="UP001589532"/>
    </source>
</evidence>
<keyword evidence="3" id="KW-1185">Reference proteome</keyword>
<evidence type="ECO:0000313" key="2">
    <source>
        <dbReference type="EMBL" id="MFB9630708.1"/>
    </source>
</evidence>
<comment type="caution">
    <text evidence="2">The sequence shown here is derived from an EMBL/GenBank/DDBJ whole genome shotgun (WGS) entry which is preliminary data.</text>
</comment>
<evidence type="ECO:0008006" key="4">
    <source>
        <dbReference type="Google" id="ProtNLM"/>
    </source>
</evidence>
<organism evidence="2 3">
    <name type="scientific">Nonomuraea helvata</name>
    <dbReference type="NCBI Taxonomy" id="37484"/>
    <lineage>
        <taxon>Bacteria</taxon>
        <taxon>Bacillati</taxon>
        <taxon>Actinomycetota</taxon>
        <taxon>Actinomycetes</taxon>
        <taxon>Streptosporangiales</taxon>
        <taxon>Streptosporangiaceae</taxon>
        <taxon>Nonomuraea</taxon>
    </lineage>
</organism>
<accession>A0ABV5SIT6</accession>
<gene>
    <name evidence="2" type="ORF">ACFFSA_47185</name>
</gene>
<sequence>MSDSAFEVPLNEADGHLPEVISAASERGAIAYLTDHGRRVAAIVPADDAWYWTPGWQAAEAEADADFREGRSRRFDSMEDLFTESDAIRGETSA</sequence>
<protein>
    <recommendedName>
        <fullName evidence="4">Antitoxin</fullName>
    </recommendedName>
</protein>
<dbReference type="RefSeq" id="WP_344993542.1">
    <property type="nucleotide sequence ID" value="NZ_BAAAXV010000008.1"/>
</dbReference>
<reference evidence="2 3" key="1">
    <citation type="submission" date="2024-09" db="EMBL/GenBank/DDBJ databases">
        <authorList>
            <person name="Sun Q."/>
            <person name="Mori K."/>
        </authorList>
    </citation>
    <scope>NUCLEOTIDE SEQUENCE [LARGE SCALE GENOMIC DNA]</scope>
    <source>
        <strain evidence="2 3">JCM 3143</strain>
    </source>
</reference>
<dbReference type="EMBL" id="JBHMBW010000099">
    <property type="protein sequence ID" value="MFB9630708.1"/>
    <property type="molecule type" value="Genomic_DNA"/>
</dbReference>
<proteinExistence type="inferred from homology"/>
<name>A0ABV5SIT6_9ACTN</name>